<comment type="subcellular location">
    <subcellularLocation>
        <location evidence="1">Membrane</location>
        <topology evidence="1">Multi-pass membrane protein</topology>
    </subcellularLocation>
</comment>
<dbReference type="EMBL" id="QJNU01000442">
    <property type="protein sequence ID" value="RYO98969.1"/>
    <property type="molecule type" value="Genomic_DNA"/>
</dbReference>
<sequence>MLSMTEQITDPAADGEAGAAPIGDSTIIDDLGESLGNKRRRLIRASIQSFINPTKVRIVMGLPMSEAKDELDATAGSRQPSAHSRASESSSRIGDDADSVRSNGAAGNELDRFSTRHSMGMDAVAVEPTSSIVEIPDDYYERLAPSRKVVLVVLVSYCAFLAPISSTSVLAATPEVAEEYNTSGSIVNLVNALYMLFMGFSPIFWGPLSQVYGRRMITLVTAVGFLASSIGTALAPNLAAFFVFRILTAFEGTSFLLVGSAVISDIYKPVERGTATGWFMSGSLIGPAFGPFLGGVIVTYVSWRVIFWLQTALAGVALVGAYFVLPETIYHKRIDDLVGYSGIEKAKVLWGMINPMRILRLYVYPNLILIGLASSSLTWNMYSLLTPIRYVLNPRYNLTTPMQGGLFYLAPGCGYLLGTFFGGRYADHIVKLYIKKRGVRIPEDRMISALPFMGVVIPLCVILYGWCVEKDVGGIPLTVIVLFFQGVAQLFCFPSLNTYCLDVMPGRSGEVIASNYVIRYLFACLGTAVVLPAVESIGIGWFSTVSVLFLVSASTGTVLTIRHGKKWRDRVDARKRRQKEEVLAEKSGAMSVDENHCDDAANCRVDRRDEGQRRPITTPGTQRTREDV</sequence>
<organism evidence="8 9">
    <name type="scientific">Monosporascus ibericus</name>
    <dbReference type="NCBI Taxonomy" id="155417"/>
    <lineage>
        <taxon>Eukaryota</taxon>
        <taxon>Fungi</taxon>
        <taxon>Dikarya</taxon>
        <taxon>Ascomycota</taxon>
        <taxon>Pezizomycotina</taxon>
        <taxon>Sordariomycetes</taxon>
        <taxon>Xylariomycetidae</taxon>
        <taxon>Xylariales</taxon>
        <taxon>Xylariales incertae sedis</taxon>
        <taxon>Monosporascus</taxon>
    </lineage>
</organism>
<evidence type="ECO:0000256" key="5">
    <source>
        <dbReference type="SAM" id="MobiDB-lite"/>
    </source>
</evidence>
<dbReference type="Pfam" id="PF07690">
    <property type="entry name" value="MFS_1"/>
    <property type="match status" value="1"/>
</dbReference>
<feature type="compositionally biased region" description="Basic and acidic residues" evidence="5">
    <location>
        <begin position="603"/>
        <end position="613"/>
    </location>
</feature>
<feature type="transmembrane region" description="Helical" evidence="6">
    <location>
        <begin position="361"/>
        <end position="385"/>
    </location>
</feature>
<evidence type="ECO:0000313" key="9">
    <source>
        <dbReference type="Proteomes" id="UP000293360"/>
    </source>
</evidence>
<dbReference type="PROSITE" id="PS50850">
    <property type="entry name" value="MFS"/>
    <property type="match status" value="1"/>
</dbReference>
<feature type="domain" description="Major facilitator superfamily (MFS) profile" evidence="7">
    <location>
        <begin position="151"/>
        <end position="564"/>
    </location>
</feature>
<dbReference type="SUPFAM" id="SSF103473">
    <property type="entry name" value="MFS general substrate transporter"/>
    <property type="match status" value="1"/>
</dbReference>
<feature type="transmembrane region" description="Helical" evidence="6">
    <location>
        <begin position="306"/>
        <end position="325"/>
    </location>
</feature>
<feature type="transmembrane region" description="Helical" evidence="6">
    <location>
        <begin position="517"/>
        <end position="534"/>
    </location>
</feature>
<evidence type="ECO:0000256" key="6">
    <source>
        <dbReference type="SAM" id="Phobius"/>
    </source>
</evidence>
<dbReference type="InterPro" id="IPR011701">
    <property type="entry name" value="MFS"/>
</dbReference>
<protein>
    <recommendedName>
        <fullName evidence="7">Major facilitator superfamily (MFS) profile domain-containing protein</fullName>
    </recommendedName>
</protein>
<dbReference type="Proteomes" id="UP000293360">
    <property type="component" value="Unassembled WGS sequence"/>
</dbReference>
<evidence type="ECO:0000259" key="7">
    <source>
        <dbReference type="PROSITE" id="PS50850"/>
    </source>
</evidence>
<feature type="region of interest" description="Disordered" evidence="5">
    <location>
        <begin position="603"/>
        <end position="628"/>
    </location>
</feature>
<dbReference type="FunFam" id="1.20.1250.20:FF:000354">
    <property type="entry name" value="MFS general substrate transporter"/>
    <property type="match status" value="1"/>
</dbReference>
<feature type="transmembrane region" description="Helical" evidence="6">
    <location>
        <begin position="405"/>
        <end position="426"/>
    </location>
</feature>
<keyword evidence="9" id="KW-1185">Reference proteome</keyword>
<feature type="transmembrane region" description="Helical" evidence="6">
    <location>
        <begin position="242"/>
        <end position="263"/>
    </location>
</feature>
<proteinExistence type="predicted"/>
<evidence type="ECO:0000256" key="3">
    <source>
        <dbReference type="ARBA" id="ARBA00022989"/>
    </source>
</evidence>
<dbReference type="InterPro" id="IPR020846">
    <property type="entry name" value="MFS_dom"/>
</dbReference>
<evidence type="ECO:0000256" key="2">
    <source>
        <dbReference type="ARBA" id="ARBA00022692"/>
    </source>
</evidence>
<reference evidence="8 9" key="1">
    <citation type="submission" date="2018-06" db="EMBL/GenBank/DDBJ databases">
        <title>Complete Genomes of Monosporascus.</title>
        <authorList>
            <person name="Robinson A.J."/>
            <person name="Natvig D.O."/>
        </authorList>
    </citation>
    <scope>NUCLEOTIDE SEQUENCE [LARGE SCALE GENOMIC DNA]</scope>
    <source>
        <strain evidence="8 9">CBS 110550</strain>
    </source>
</reference>
<evidence type="ECO:0000313" key="8">
    <source>
        <dbReference type="EMBL" id="RYO98969.1"/>
    </source>
</evidence>
<dbReference type="PANTHER" id="PTHR23502:SF64">
    <property type="entry name" value="TRANSPORTER, PUTATIVE (AFU_ORTHOLOGUE AFUA_3G11760)-RELATED"/>
    <property type="match status" value="1"/>
</dbReference>
<feature type="transmembrane region" description="Helical" evidence="6">
    <location>
        <begin position="217"/>
        <end position="236"/>
    </location>
</feature>
<feature type="compositionally biased region" description="Low complexity" evidence="5">
    <location>
        <begin position="81"/>
        <end position="92"/>
    </location>
</feature>
<dbReference type="GO" id="GO:0022857">
    <property type="term" value="F:transmembrane transporter activity"/>
    <property type="evidence" value="ECO:0007669"/>
    <property type="project" value="InterPro"/>
</dbReference>
<gene>
    <name evidence="8" type="ORF">DL764_006944</name>
</gene>
<feature type="compositionally biased region" description="Low complexity" evidence="5">
    <location>
        <begin position="10"/>
        <end position="24"/>
    </location>
</feature>
<keyword evidence="3 6" id="KW-1133">Transmembrane helix</keyword>
<feature type="transmembrane region" description="Helical" evidence="6">
    <location>
        <begin position="275"/>
        <end position="300"/>
    </location>
</feature>
<accession>A0A4Q4T3G5</accession>
<dbReference type="STRING" id="155417.A0A4Q4T3G5"/>
<feature type="transmembrane region" description="Helical" evidence="6">
    <location>
        <begin position="185"/>
        <end position="205"/>
    </location>
</feature>
<dbReference type="Gene3D" id="1.20.1250.20">
    <property type="entry name" value="MFS general substrate transporter like domains"/>
    <property type="match status" value="1"/>
</dbReference>
<evidence type="ECO:0000256" key="4">
    <source>
        <dbReference type="ARBA" id="ARBA00023136"/>
    </source>
</evidence>
<dbReference type="AlphaFoldDB" id="A0A4Q4T3G5"/>
<name>A0A4Q4T3G5_9PEZI</name>
<feature type="region of interest" description="Disordered" evidence="5">
    <location>
        <begin position="1"/>
        <end position="28"/>
    </location>
</feature>
<feature type="transmembrane region" description="Helical" evidence="6">
    <location>
        <begin position="149"/>
        <end position="173"/>
    </location>
</feature>
<feature type="transmembrane region" description="Helical" evidence="6">
    <location>
        <begin position="472"/>
        <end position="496"/>
    </location>
</feature>
<feature type="transmembrane region" description="Helical" evidence="6">
    <location>
        <begin position="447"/>
        <end position="466"/>
    </location>
</feature>
<dbReference type="GO" id="GO:0005886">
    <property type="term" value="C:plasma membrane"/>
    <property type="evidence" value="ECO:0007669"/>
    <property type="project" value="TreeGrafter"/>
</dbReference>
<dbReference type="OrthoDB" id="3066029at2759"/>
<evidence type="ECO:0000256" key="1">
    <source>
        <dbReference type="ARBA" id="ARBA00004141"/>
    </source>
</evidence>
<keyword evidence="2 6" id="KW-0812">Transmembrane</keyword>
<feature type="transmembrane region" description="Helical" evidence="6">
    <location>
        <begin position="540"/>
        <end position="561"/>
    </location>
</feature>
<dbReference type="PANTHER" id="PTHR23502">
    <property type="entry name" value="MAJOR FACILITATOR SUPERFAMILY"/>
    <property type="match status" value="1"/>
</dbReference>
<keyword evidence="4 6" id="KW-0472">Membrane</keyword>
<comment type="caution">
    <text evidence="8">The sequence shown here is derived from an EMBL/GenBank/DDBJ whole genome shotgun (WGS) entry which is preliminary data.</text>
</comment>
<feature type="region of interest" description="Disordered" evidence="5">
    <location>
        <begin position="70"/>
        <end position="112"/>
    </location>
</feature>
<dbReference type="InterPro" id="IPR036259">
    <property type="entry name" value="MFS_trans_sf"/>
</dbReference>